<reference evidence="1 2" key="1">
    <citation type="submission" date="2019-08" db="EMBL/GenBank/DDBJ databases">
        <title>Bacillus genomes from the desert of Cuatro Cienegas, Coahuila.</title>
        <authorList>
            <person name="Olmedo-Alvarez G."/>
        </authorList>
    </citation>
    <scope>NUCLEOTIDE SEQUENCE [LARGE SCALE GENOMIC DNA]</scope>
    <source>
        <strain evidence="1 2">CH40_1T</strain>
    </source>
</reference>
<name>A0A5D4KFY0_9BACI</name>
<organism evidence="1 2">
    <name type="scientific">Rossellomorea vietnamensis</name>
    <dbReference type="NCBI Taxonomy" id="218284"/>
    <lineage>
        <taxon>Bacteria</taxon>
        <taxon>Bacillati</taxon>
        <taxon>Bacillota</taxon>
        <taxon>Bacilli</taxon>
        <taxon>Bacillales</taxon>
        <taxon>Bacillaceae</taxon>
        <taxon>Rossellomorea</taxon>
    </lineage>
</organism>
<dbReference type="Pfam" id="PF10830">
    <property type="entry name" value="DUF2553"/>
    <property type="match status" value="1"/>
</dbReference>
<dbReference type="RefSeq" id="WP_148946406.1">
    <property type="nucleotide sequence ID" value="NZ_JBNILU010000013.1"/>
</dbReference>
<protein>
    <submittedName>
        <fullName evidence="1">DUF2553 family protein</fullName>
    </submittedName>
</protein>
<gene>
    <name evidence="1" type="ORF">FZC79_08590</name>
</gene>
<accession>A0A5D4KFY0</accession>
<dbReference type="EMBL" id="VTEH01000004">
    <property type="protein sequence ID" value="TYR76197.1"/>
    <property type="molecule type" value="Genomic_DNA"/>
</dbReference>
<proteinExistence type="predicted"/>
<evidence type="ECO:0000313" key="1">
    <source>
        <dbReference type="EMBL" id="TYR76197.1"/>
    </source>
</evidence>
<sequence length="79" mass="9018">MLKPKKLDVTQRVTGKLIDGQLHLFLDEQLVGKMDISNSAENLQLEPNFETFGNKIIQNYMAPDESEPRYTDCDEGGWC</sequence>
<dbReference type="Proteomes" id="UP000323317">
    <property type="component" value="Unassembled WGS sequence"/>
</dbReference>
<dbReference type="InterPro" id="IPR020140">
    <property type="entry name" value="Uncharacterised_YusG"/>
</dbReference>
<evidence type="ECO:0000313" key="2">
    <source>
        <dbReference type="Proteomes" id="UP000323317"/>
    </source>
</evidence>
<dbReference type="AlphaFoldDB" id="A0A5D4KFY0"/>
<comment type="caution">
    <text evidence="1">The sequence shown here is derived from an EMBL/GenBank/DDBJ whole genome shotgun (WGS) entry which is preliminary data.</text>
</comment>